<keyword evidence="3" id="KW-1185">Reference proteome</keyword>
<dbReference type="AlphaFoldDB" id="A0A151SW11"/>
<organism evidence="2 3">
    <name type="scientific">Cajanus cajan</name>
    <name type="common">Pigeon pea</name>
    <name type="synonym">Cajanus indicus</name>
    <dbReference type="NCBI Taxonomy" id="3821"/>
    <lineage>
        <taxon>Eukaryota</taxon>
        <taxon>Viridiplantae</taxon>
        <taxon>Streptophyta</taxon>
        <taxon>Embryophyta</taxon>
        <taxon>Tracheophyta</taxon>
        <taxon>Spermatophyta</taxon>
        <taxon>Magnoliopsida</taxon>
        <taxon>eudicotyledons</taxon>
        <taxon>Gunneridae</taxon>
        <taxon>Pentapetalae</taxon>
        <taxon>rosids</taxon>
        <taxon>fabids</taxon>
        <taxon>Fabales</taxon>
        <taxon>Fabaceae</taxon>
        <taxon>Papilionoideae</taxon>
        <taxon>50 kb inversion clade</taxon>
        <taxon>NPAAA clade</taxon>
        <taxon>indigoferoid/millettioid clade</taxon>
        <taxon>Phaseoleae</taxon>
        <taxon>Cajanus</taxon>
    </lineage>
</organism>
<accession>A0A151SW11</accession>
<gene>
    <name evidence="2" type="ORF">KK1_014394</name>
</gene>
<evidence type="ECO:0000313" key="3">
    <source>
        <dbReference type="Proteomes" id="UP000075243"/>
    </source>
</evidence>
<proteinExistence type="predicted"/>
<reference evidence="2 3" key="1">
    <citation type="journal article" date="2012" name="Nat. Biotechnol.">
        <title>Draft genome sequence of pigeonpea (Cajanus cajan), an orphan legume crop of resource-poor farmers.</title>
        <authorList>
            <person name="Varshney R.K."/>
            <person name="Chen W."/>
            <person name="Li Y."/>
            <person name="Bharti A.K."/>
            <person name="Saxena R.K."/>
            <person name="Schlueter J.A."/>
            <person name="Donoghue M.T."/>
            <person name="Azam S."/>
            <person name="Fan G."/>
            <person name="Whaley A.M."/>
            <person name="Farmer A.D."/>
            <person name="Sheridan J."/>
            <person name="Iwata A."/>
            <person name="Tuteja R."/>
            <person name="Penmetsa R.V."/>
            <person name="Wu W."/>
            <person name="Upadhyaya H.D."/>
            <person name="Yang S.P."/>
            <person name="Shah T."/>
            <person name="Saxena K.B."/>
            <person name="Michael T."/>
            <person name="McCombie W.R."/>
            <person name="Yang B."/>
            <person name="Zhang G."/>
            <person name="Yang H."/>
            <person name="Wang J."/>
            <person name="Spillane C."/>
            <person name="Cook D.R."/>
            <person name="May G.D."/>
            <person name="Xu X."/>
            <person name="Jackson S.A."/>
        </authorList>
    </citation>
    <scope>NUCLEOTIDE SEQUENCE [LARGE SCALE GENOMIC DNA]</scope>
    <source>
        <strain evidence="3">cv. Asha</strain>
    </source>
</reference>
<sequence length="151" mass="17640">MLIFGTCDDIVFKTKSFLTSKFDMKDMGEASVILGVKVVRKGDSILLSQGHYVERLLKNFDYYDCKSVTTPYDVNTQLKQNKGDFLAQSRYAQIIRSLLHLMNFSRPDIAYAVSRLSRYTHRPNQEHWEALARLMRYLRGTMDYGMDFPLY</sequence>
<evidence type="ECO:0000259" key="1">
    <source>
        <dbReference type="Pfam" id="PF07727"/>
    </source>
</evidence>
<dbReference type="Pfam" id="PF07727">
    <property type="entry name" value="RVT_2"/>
    <property type="match status" value="1"/>
</dbReference>
<dbReference type="InterPro" id="IPR013103">
    <property type="entry name" value="RVT_2"/>
</dbReference>
<name>A0A151SW11_CAJCA</name>
<evidence type="ECO:0000313" key="2">
    <source>
        <dbReference type="EMBL" id="KYP58969.1"/>
    </source>
</evidence>
<dbReference type="PANTHER" id="PTHR11439:SF521">
    <property type="entry name" value="RNA-DIRECTED DNA POLYMERASE"/>
    <property type="match status" value="1"/>
</dbReference>
<feature type="domain" description="Reverse transcriptase Ty1/copia-type" evidence="1">
    <location>
        <begin position="2"/>
        <end position="72"/>
    </location>
</feature>
<dbReference type="EMBL" id="CM003612">
    <property type="protein sequence ID" value="KYP58969.1"/>
    <property type="molecule type" value="Genomic_DNA"/>
</dbReference>
<protein>
    <submittedName>
        <fullName evidence="2">Retrovirus-related Pol polyprotein from transposon TNT 1-94</fullName>
    </submittedName>
</protein>
<dbReference type="Gramene" id="C.cajan_13971.t">
    <property type="protein sequence ID" value="C.cajan_13971.t.cds1"/>
    <property type="gene ID" value="C.cajan_13971"/>
</dbReference>
<dbReference type="PANTHER" id="PTHR11439">
    <property type="entry name" value="GAG-POL-RELATED RETROTRANSPOSON"/>
    <property type="match status" value="1"/>
</dbReference>
<dbReference type="STRING" id="3821.A0A151SW11"/>
<dbReference type="Proteomes" id="UP000075243">
    <property type="component" value="Chromosome 10"/>
</dbReference>